<dbReference type="AlphaFoldDB" id="A0A132B787"/>
<evidence type="ECO:0000313" key="2">
    <source>
        <dbReference type="EMBL" id="KUJ07744.1"/>
    </source>
</evidence>
<reference evidence="2 3" key="1">
    <citation type="submission" date="2015-10" db="EMBL/GenBank/DDBJ databases">
        <title>Full genome of DAOMC 229536 Phialocephala scopiformis, a fungal endophyte of spruce producing the potent anti-insectan compound rugulosin.</title>
        <authorList>
            <consortium name="DOE Joint Genome Institute"/>
            <person name="Walker A.K."/>
            <person name="Frasz S.L."/>
            <person name="Seifert K.A."/>
            <person name="Miller J.D."/>
            <person name="Mondo S.J."/>
            <person name="Labutti K."/>
            <person name="Lipzen A."/>
            <person name="Dockter R."/>
            <person name="Kennedy M."/>
            <person name="Grigoriev I.V."/>
            <person name="Spatafora J.W."/>
        </authorList>
    </citation>
    <scope>NUCLEOTIDE SEQUENCE [LARGE SCALE GENOMIC DNA]</scope>
    <source>
        <strain evidence="2 3">CBS 120377</strain>
    </source>
</reference>
<dbReference type="Proteomes" id="UP000070700">
    <property type="component" value="Unassembled WGS sequence"/>
</dbReference>
<dbReference type="RefSeq" id="XP_018062099.1">
    <property type="nucleotide sequence ID" value="XM_018216334.1"/>
</dbReference>
<name>A0A132B787_MOLSC</name>
<dbReference type="OrthoDB" id="5429909at2759"/>
<feature type="compositionally biased region" description="Basic and acidic residues" evidence="1">
    <location>
        <begin position="255"/>
        <end position="267"/>
    </location>
</feature>
<accession>A0A132B787</accession>
<dbReference type="KEGG" id="psco:LY89DRAFT_691475"/>
<dbReference type="EMBL" id="KQ947438">
    <property type="protein sequence ID" value="KUJ07744.1"/>
    <property type="molecule type" value="Genomic_DNA"/>
</dbReference>
<dbReference type="GeneID" id="28826060"/>
<keyword evidence="3" id="KW-1185">Reference proteome</keyword>
<evidence type="ECO:0000313" key="3">
    <source>
        <dbReference type="Proteomes" id="UP000070700"/>
    </source>
</evidence>
<protein>
    <submittedName>
        <fullName evidence="2">Uncharacterized protein</fullName>
    </submittedName>
</protein>
<feature type="region of interest" description="Disordered" evidence="1">
    <location>
        <begin position="246"/>
        <end position="288"/>
    </location>
</feature>
<organism evidence="2 3">
    <name type="scientific">Mollisia scopiformis</name>
    <name type="common">Conifer needle endophyte fungus</name>
    <name type="synonym">Phialocephala scopiformis</name>
    <dbReference type="NCBI Taxonomy" id="149040"/>
    <lineage>
        <taxon>Eukaryota</taxon>
        <taxon>Fungi</taxon>
        <taxon>Dikarya</taxon>
        <taxon>Ascomycota</taxon>
        <taxon>Pezizomycotina</taxon>
        <taxon>Leotiomycetes</taxon>
        <taxon>Helotiales</taxon>
        <taxon>Mollisiaceae</taxon>
        <taxon>Mollisia</taxon>
    </lineage>
</organism>
<gene>
    <name evidence="2" type="ORF">LY89DRAFT_691475</name>
</gene>
<evidence type="ECO:0000256" key="1">
    <source>
        <dbReference type="SAM" id="MobiDB-lite"/>
    </source>
</evidence>
<feature type="compositionally biased region" description="Acidic residues" evidence="1">
    <location>
        <begin position="268"/>
        <end position="288"/>
    </location>
</feature>
<dbReference type="InParanoid" id="A0A132B787"/>
<proteinExistence type="predicted"/>
<sequence>MHGDPEFFFLKPVAWMDAKKWENKMLGAFLKEYPSPTNGYVAESGPENKSLFEQYDSFGTEDGQFNDFVLDAHASAKKGVSATLKSLANVSFDGETTHAHSLEGKYLRFRRLTQLDVFFDKAKKDVEVSKRVPNWIKSGLKIPVCVVVGIMICEDVEVVWEEGAKKAVEAKGEIPIATIARAAAGIPPIPGAADDTGNLGAQYTNQREEGKVFRAKTGEMKIFALQLRNVTRGRMLKLFQRNELHMGDDSTSADQGRKFGVDEKTPLDDVDDNDLFLEMDDANDSGKK</sequence>